<sequence length="249" mass="27181">MIYIIKFLYSWLLPPGLFILLFLPAVIWLWRRQRRIATVLLALTTLLYLTSTGLFSEALVRGLERQYEQPAAVHGDVLVVLGAGATQGTPDIDGKGNLLGSAANRLLTAVRLHRATGLPILFSGGQVFPDSGNEADIAHRQLLALGVPEQDILIENTSLNTEQNAENTAVILQQNHLQQPVLITSGFHLPRAVLQFEKAGIHVQPIPTDYMASSSVQFYWGKIAPSSAAMSLTGLALKEYLGILAARLH</sequence>
<feature type="transmembrane region" description="Helical" evidence="1">
    <location>
        <begin position="7"/>
        <end position="30"/>
    </location>
</feature>
<keyword evidence="4" id="KW-1185">Reference proteome</keyword>
<feature type="transmembrane region" description="Helical" evidence="1">
    <location>
        <begin position="36"/>
        <end position="55"/>
    </location>
</feature>
<dbReference type="RefSeq" id="WP_305024930.1">
    <property type="nucleotide sequence ID" value="NZ_JAUQTB010000009.1"/>
</dbReference>
<comment type="caution">
    <text evidence="3">The sequence shown here is derived from an EMBL/GenBank/DDBJ whole genome shotgun (WGS) entry which is preliminary data.</text>
</comment>
<feature type="domain" description="DUF218" evidence="2">
    <location>
        <begin position="76"/>
        <end position="242"/>
    </location>
</feature>
<keyword evidence="1" id="KW-0472">Membrane</keyword>
<proteinExistence type="predicted"/>
<gene>
    <name evidence="3" type="ORF">Q5741_14990</name>
</gene>
<keyword evidence="1" id="KW-0812">Transmembrane</keyword>
<dbReference type="CDD" id="cd06259">
    <property type="entry name" value="YdcF-like"/>
    <property type="match status" value="1"/>
</dbReference>
<accession>A0ABT9CEL1</accession>
<evidence type="ECO:0000259" key="2">
    <source>
        <dbReference type="Pfam" id="PF02698"/>
    </source>
</evidence>
<evidence type="ECO:0000313" key="3">
    <source>
        <dbReference type="EMBL" id="MDO7907715.1"/>
    </source>
</evidence>
<name>A0ABT9CEL1_9BACL</name>
<dbReference type="InterPro" id="IPR051599">
    <property type="entry name" value="Cell_Envelope_Assoc"/>
</dbReference>
<keyword evidence="1" id="KW-1133">Transmembrane helix</keyword>
<dbReference type="EMBL" id="JAUQTB010000009">
    <property type="protein sequence ID" value="MDO7907715.1"/>
    <property type="molecule type" value="Genomic_DNA"/>
</dbReference>
<dbReference type="PANTHER" id="PTHR30336:SF4">
    <property type="entry name" value="ENVELOPE BIOGENESIS FACTOR ELYC"/>
    <property type="match status" value="1"/>
</dbReference>
<dbReference type="Pfam" id="PF02698">
    <property type="entry name" value="DUF218"/>
    <property type="match status" value="1"/>
</dbReference>
<dbReference type="InterPro" id="IPR003848">
    <property type="entry name" value="DUF218"/>
</dbReference>
<reference evidence="3 4" key="1">
    <citation type="submission" date="2023-07" db="EMBL/GenBank/DDBJ databases">
        <title>Paenibacillus sp. JX-17 nov. isolated from soil.</title>
        <authorList>
            <person name="Wan Y."/>
            <person name="Liu B."/>
        </authorList>
    </citation>
    <scope>NUCLEOTIDE SEQUENCE [LARGE SCALE GENOMIC DNA]</scope>
    <source>
        <strain evidence="3 4">JX-17</strain>
    </source>
</reference>
<protein>
    <submittedName>
        <fullName evidence="3">YdcF family protein</fullName>
    </submittedName>
</protein>
<dbReference type="InterPro" id="IPR014729">
    <property type="entry name" value="Rossmann-like_a/b/a_fold"/>
</dbReference>
<dbReference type="Gene3D" id="3.40.50.620">
    <property type="entry name" value="HUPs"/>
    <property type="match status" value="1"/>
</dbReference>
<evidence type="ECO:0000256" key="1">
    <source>
        <dbReference type="SAM" id="Phobius"/>
    </source>
</evidence>
<dbReference type="Proteomes" id="UP001240171">
    <property type="component" value="Unassembled WGS sequence"/>
</dbReference>
<organism evidence="3 4">
    <name type="scientific">Paenibacillus lacisoli</name>
    <dbReference type="NCBI Taxonomy" id="3064525"/>
    <lineage>
        <taxon>Bacteria</taxon>
        <taxon>Bacillati</taxon>
        <taxon>Bacillota</taxon>
        <taxon>Bacilli</taxon>
        <taxon>Bacillales</taxon>
        <taxon>Paenibacillaceae</taxon>
        <taxon>Paenibacillus</taxon>
    </lineage>
</organism>
<evidence type="ECO:0000313" key="4">
    <source>
        <dbReference type="Proteomes" id="UP001240171"/>
    </source>
</evidence>
<dbReference type="PANTHER" id="PTHR30336">
    <property type="entry name" value="INNER MEMBRANE PROTEIN, PROBABLE PERMEASE"/>
    <property type="match status" value="1"/>
</dbReference>